<protein>
    <submittedName>
        <fullName evidence="4">Copper amine oxidase N-terminal domain-containing protein</fullName>
    </submittedName>
</protein>
<dbReference type="Gene3D" id="3.30.457.10">
    <property type="entry name" value="Copper amine oxidase-like, N-terminal domain"/>
    <property type="match status" value="1"/>
</dbReference>
<sequence length="722" mass="80286">MKSWKKLFVTCLAAIQLITLVPVMVAAEGDRSAASGTEAAVETQQQGDVTGEEPDGDGSADNPDGANPDEANSDEANSDAATPDTVIPDPTASTAGKDELILMANSNVMYHNGVKYTSPQPITVKKGVSYIALRSLVDRFGLQTRFDNKTKETIITNGDKELRYKAGSDQYRVNGSPTKMSGEAYIVKNTFMVPVTSALQAFGYPYTWDSKNKRIVIQLSTQPVAKFSVNEEEIFATQTRVTVKNESTSPTGLKIVDEQWEGLQEYYDAPGVYTITLRVVDERGNISEPYSVNITVQPAKEPPEANFQTPKTTYKMGEYIRYEDMSTDKEDSITERVWTNNEPAFFQPGPQTITLKVTNKFGLTDEYSHTIMISDETLYSFDEFNLLYTGYGEVFPLGGQSVLGMKLLQPEVKEENRTLYRTNSPETVLEEGIVYKDRVAGGARIFLHHKNGTDKRMQLYVLAKNVSDRPATVYVEHYGQAGPNPYPQQTGKLASVRYMESFEQEGELNKLVLQPNETRVLIPELNERPMRPDDIYTMYADFFGDNTLEYSVVALDASKDIMKELNKLKELEPDGKHIRGTFNKADRVFTIGERVGEEASRLVFADKTNDSYIEGSDMMTYEDQVNAGNYGVLYRVKLENVAPHTLIAFNSRGGSYSGGLFVNGQTLQTPNQGRLSSTSEASVVYRTGAYEETVEILFTPAAGSNMPVNLLFIPLPKEKPAE</sequence>
<proteinExistence type="predicted"/>
<feature type="signal peptide" evidence="2">
    <location>
        <begin position="1"/>
        <end position="26"/>
    </location>
</feature>
<organism evidence="4 5">
    <name type="scientific">Paenibacillus thiaminolyticus</name>
    <name type="common">Bacillus thiaminolyticus</name>
    <dbReference type="NCBI Taxonomy" id="49283"/>
    <lineage>
        <taxon>Bacteria</taxon>
        <taxon>Bacillati</taxon>
        <taxon>Bacillota</taxon>
        <taxon>Bacilli</taxon>
        <taxon>Bacillales</taxon>
        <taxon>Paenibacillaceae</taxon>
        <taxon>Paenibacillus</taxon>
    </lineage>
</organism>
<dbReference type="EMBL" id="QYZD01000008">
    <property type="protein sequence ID" value="RJG24012.1"/>
    <property type="molecule type" value="Genomic_DNA"/>
</dbReference>
<name>A0A3A3GZQ6_PANTH</name>
<evidence type="ECO:0000313" key="4">
    <source>
        <dbReference type="EMBL" id="RJG24012.1"/>
    </source>
</evidence>
<comment type="caution">
    <text evidence="4">The sequence shown here is derived from an EMBL/GenBank/DDBJ whole genome shotgun (WGS) entry which is preliminary data.</text>
</comment>
<dbReference type="Pfam" id="PF07833">
    <property type="entry name" value="Cu_amine_oxidN1"/>
    <property type="match status" value="1"/>
</dbReference>
<feature type="domain" description="Copper amine oxidase-like N-terminal" evidence="3">
    <location>
        <begin position="146"/>
        <end position="217"/>
    </location>
</feature>
<evidence type="ECO:0000313" key="5">
    <source>
        <dbReference type="Proteomes" id="UP000266177"/>
    </source>
</evidence>
<evidence type="ECO:0000259" key="3">
    <source>
        <dbReference type="Pfam" id="PF07833"/>
    </source>
</evidence>
<dbReference type="InterPro" id="IPR012854">
    <property type="entry name" value="Cu_amine_oxidase-like_N"/>
</dbReference>
<dbReference type="RefSeq" id="WP_119793584.1">
    <property type="nucleotide sequence ID" value="NZ_QYZD01000008.1"/>
</dbReference>
<evidence type="ECO:0000256" key="2">
    <source>
        <dbReference type="SAM" id="SignalP"/>
    </source>
</evidence>
<dbReference type="SUPFAM" id="SSF49299">
    <property type="entry name" value="PKD domain"/>
    <property type="match status" value="2"/>
</dbReference>
<dbReference type="InterPro" id="IPR036582">
    <property type="entry name" value="Mao_N_sf"/>
</dbReference>
<accession>A0A3A3GZQ6</accession>
<keyword evidence="2" id="KW-0732">Signal</keyword>
<feature type="region of interest" description="Disordered" evidence="1">
    <location>
        <begin position="32"/>
        <end position="93"/>
    </location>
</feature>
<reference evidence="4 5" key="1">
    <citation type="submission" date="2018-09" db="EMBL/GenBank/DDBJ databases">
        <title>Paenibacillus SK2017-BO5.</title>
        <authorList>
            <person name="Piskunova J.V."/>
            <person name="Dubiley S.A."/>
            <person name="Severinov K.V."/>
        </authorList>
    </citation>
    <scope>NUCLEOTIDE SEQUENCE [LARGE SCALE GENOMIC DNA]</scope>
    <source>
        <strain evidence="4 5">BO5</strain>
    </source>
</reference>
<evidence type="ECO:0000256" key="1">
    <source>
        <dbReference type="SAM" id="MobiDB-lite"/>
    </source>
</evidence>
<gene>
    <name evidence="4" type="ORF">DQX05_11265</name>
</gene>
<dbReference type="InterPro" id="IPR035986">
    <property type="entry name" value="PKD_dom_sf"/>
</dbReference>
<dbReference type="Proteomes" id="UP000266177">
    <property type="component" value="Unassembled WGS sequence"/>
</dbReference>
<feature type="chain" id="PRO_5017229291" evidence="2">
    <location>
        <begin position="27"/>
        <end position="722"/>
    </location>
</feature>
<dbReference type="SUPFAM" id="SSF55383">
    <property type="entry name" value="Copper amine oxidase, domain N"/>
    <property type="match status" value="2"/>
</dbReference>
<dbReference type="AlphaFoldDB" id="A0A3A3GZQ6"/>
<dbReference type="OrthoDB" id="25008at2"/>